<evidence type="ECO:0000313" key="3">
    <source>
        <dbReference type="Proteomes" id="UP001341840"/>
    </source>
</evidence>
<name>A0ABU6R4J1_9FABA</name>
<evidence type="ECO:0000313" key="2">
    <source>
        <dbReference type="EMBL" id="MED6118416.1"/>
    </source>
</evidence>
<keyword evidence="3" id="KW-1185">Reference proteome</keyword>
<reference evidence="2 3" key="1">
    <citation type="journal article" date="2023" name="Plants (Basel)">
        <title>Bridging the Gap: Combining Genomics and Transcriptomics Approaches to Understand Stylosanthes scabra, an Orphan Legume from the Brazilian Caatinga.</title>
        <authorList>
            <person name="Ferreira-Neto J.R.C."/>
            <person name="da Silva M.D."/>
            <person name="Binneck E."/>
            <person name="de Melo N.F."/>
            <person name="da Silva R.H."/>
            <person name="de Melo A.L.T.M."/>
            <person name="Pandolfi V."/>
            <person name="Bustamante F.O."/>
            <person name="Brasileiro-Vidal A.C."/>
            <person name="Benko-Iseppon A.M."/>
        </authorList>
    </citation>
    <scope>NUCLEOTIDE SEQUENCE [LARGE SCALE GENOMIC DNA]</scope>
    <source>
        <tissue evidence="2">Leaves</tissue>
    </source>
</reference>
<accession>A0ABU6R4J1</accession>
<organism evidence="2 3">
    <name type="scientific">Stylosanthes scabra</name>
    <dbReference type="NCBI Taxonomy" id="79078"/>
    <lineage>
        <taxon>Eukaryota</taxon>
        <taxon>Viridiplantae</taxon>
        <taxon>Streptophyta</taxon>
        <taxon>Embryophyta</taxon>
        <taxon>Tracheophyta</taxon>
        <taxon>Spermatophyta</taxon>
        <taxon>Magnoliopsida</taxon>
        <taxon>eudicotyledons</taxon>
        <taxon>Gunneridae</taxon>
        <taxon>Pentapetalae</taxon>
        <taxon>rosids</taxon>
        <taxon>fabids</taxon>
        <taxon>Fabales</taxon>
        <taxon>Fabaceae</taxon>
        <taxon>Papilionoideae</taxon>
        <taxon>50 kb inversion clade</taxon>
        <taxon>dalbergioids sensu lato</taxon>
        <taxon>Dalbergieae</taxon>
        <taxon>Pterocarpus clade</taxon>
        <taxon>Stylosanthes</taxon>
    </lineage>
</organism>
<protein>
    <submittedName>
        <fullName evidence="2">Uncharacterized protein</fullName>
    </submittedName>
</protein>
<sequence>MSSPHHHVETLKLPRPHQLKPSRRRRRLRHRESSLIAAAPFESFSETVPPVLPLNVLLADFCPGNVPVTVVYTASSPLTSIRDYDYVLHYNLS</sequence>
<feature type="compositionally biased region" description="Basic and acidic residues" evidence="1">
    <location>
        <begin position="1"/>
        <end position="12"/>
    </location>
</feature>
<proteinExistence type="predicted"/>
<dbReference type="Proteomes" id="UP001341840">
    <property type="component" value="Unassembled WGS sequence"/>
</dbReference>
<gene>
    <name evidence="2" type="ORF">PIB30_002122</name>
</gene>
<feature type="compositionally biased region" description="Basic residues" evidence="1">
    <location>
        <begin position="14"/>
        <end position="30"/>
    </location>
</feature>
<feature type="region of interest" description="Disordered" evidence="1">
    <location>
        <begin position="1"/>
        <end position="30"/>
    </location>
</feature>
<dbReference type="EMBL" id="JASCZI010030212">
    <property type="protein sequence ID" value="MED6118416.1"/>
    <property type="molecule type" value="Genomic_DNA"/>
</dbReference>
<evidence type="ECO:0000256" key="1">
    <source>
        <dbReference type="SAM" id="MobiDB-lite"/>
    </source>
</evidence>
<comment type="caution">
    <text evidence="2">The sequence shown here is derived from an EMBL/GenBank/DDBJ whole genome shotgun (WGS) entry which is preliminary data.</text>
</comment>